<keyword evidence="3" id="KW-0418">Kinase</keyword>
<dbReference type="OrthoDB" id="3171511at2"/>
<keyword evidence="5" id="KW-1185">Reference proteome</keyword>
<sequence length="275" mass="31183">MEHFLGGDWEITPAGGVTGKAFFARHAGKELFLKRNSSPFLAMLSAEGIVPKLVWTKRLENGDVISAQHWMNGRELAPEEMSSERVARLMGKIHSSKPLLNMLKRLGKQPVMAPAILAEVRARVDLLSAHPDVAEALRFLEDKVPAVQDFQLVVCHSDVNHHNWLLSDEDELFLIDWDGAMIADPAMDIGTLLFGYIERAQWSTWLSQYGEGVTADFFHRMKWYATAQLLLSIEWNREKTRFHDMNQSLQSLHELINVQFILDGNGASEQDAFKK</sequence>
<dbReference type="Proteomes" id="UP000215545">
    <property type="component" value="Unassembled WGS sequence"/>
</dbReference>
<dbReference type="EMBL" id="MWSK01000012">
    <property type="protein sequence ID" value="OXS73960.1"/>
    <property type="molecule type" value="Genomic_DNA"/>
</dbReference>
<evidence type="ECO:0000313" key="2">
    <source>
        <dbReference type="EMBL" id="OXS73960.1"/>
    </source>
</evidence>
<keyword evidence="3" id="KW-0808">Transferase</keyword>
<dbReference type="EMBL" id="FTLX01000012">
    <property type="protein sequence ID" value="SIR60707.1"/>
    <property type="molecule type" value="Genomic_DNA"/>
</dbReference>
<dbReference type="Pfam" id="PF01636">
    <property type="entry name" value="APH"/>
    <property type="match status" value="1"/>
</dbReference>
<gene>
    <name evidence="2" type="ORF">B1B05_17630</name>
    <name evidence="3" type="ORF">SAMN05443094_11251</name>
</gene>
<dbReference type="SUPFAM" id="SSF56112">
    <property type="entry name" value="Protein kinase-like (PK-like)"/>
    <property type="match status" value="1"/>
</dbReference>
<reference evidence="2" key="3">
    <citation type="submission" date="2017-03" db="EMBL/GenBank/DDBJ databases">
        <authorList>
            <person name="Dastager S.G."/>
            <person name="Neurgaonkar P.S."/>
            <person name="Dharne M.S."/>
        </authorList>
    </citation>
    <scope>NUCLEOTIDE SEQUENCE</scope>
    <source>
        <strain evidence="2">DSM 25145</strain>
    </source>
</reference>
<protein>
    <submittedName>
        <fullName evidence="2">Phosphotransferase</fullName>
    </submittedName>
    <submittedName>
        <fullName evidence="3">Thiamine kinase</fullName>
    </submittedName>
</protein>
<name>A0A1N7CB78_9BACI</name>
<evidence type="ECO:0000313" key="4">
    <source>
        <dbReference type="Proteomes" id="UP000186385"/>
    </source>
</evidence>
<dbReference type="InterPro" id="IPR011009">
    <property type="entry name" value="Kinase-like_dom_sf"/>
</dbReference>
<dbReference type="Proteomes" id="UP000186385">
    <property type="component" value="Unassembled WGS sequence"/>
</dbReference>
<feature type="domain" description="Aminoglycoside phosphotransferase" evidence="1">
    <location>
        <begin position="15"/>
        <end position="214"/>
    </location>
</feature>
<accession>A0A1N7CB78</accession>
<evidence type="ECO:0000313" key="3">
    <source>
        <dbReference type="EMBL" id="SIR60707.1"/>
    </source>
</evidence>
<evidence type="ECO:0000313" key="5">
    <source>
        <dbReference type="Proteomes" id="UP000215545"/>
    </source>
</evidence>
<dbReference type="STRING" id="1017273.SAMN05443094_11251"/>
<dbReference type="PANTHER" id="PTHR40086:SF1">
    <property type="entry name" value="CELL CYCLE REGULATOR CCRZ"/>
    <property type="match status" value="1"/>
</dbReference>
<dbReference type="InterPro" id="IPR002575">
    <property type="entry name" value="Aminoglycoside_PTrfase"/>
</dbReference>
<dbReference type="RefSeq" id="WP_045851696.1">
    <property type="nucleotide sequence ID" value="NZ_FTLX01000012.1"/>
</dbReference>
<evidence type="ECO:0000259" key="1">
    <source>
        <dbReference type="Pfam" id="PF01636"/>
    </source>
</evidence>
<proteinExistence type="predicted"/>
<dbReference type="PANTHER" id="PTHR40086">
    <property type="entry name" value="PHOSPHOTRANSFERASE YTMP-RELATED"/>
    <property type="match status" value="1"/>
</dbReference>
<dbReference type="InterPro" id="IPR052077">
    <property type="entry name" value="CcrZ_PhaseVar_Mediator"/>
</dbReference>
<dbReference type="Gene3D" id="3.90.1200.10">
    <property type="match status" value="1"/>
</dbReference>
<reference evidence="5" key="2">
    <citation type="submission" date="2017-03" db="EMBL/GenBank/DDBJ databases">
        <title>Bacillus sp. V-88(T) DSM27956, whole genome shotgun sequencing project.</title>
        <authorList>
            <person name="Dastager S.G."/>
            <person name="Neurgaonkar P.S."/>
            <person name="Dharne M.S."/>
        </authorList>
    </citation>
    <scope>NUCLEOTIDE SEQUENCE [LARGE SCALE GENOMIC DNA]</scope>
    <source>
        <strain evidence="5">DSM 25145</strain>
    </source>
</reference>
<dbReference type="AlphaFoldDB" id="A0A1N7CB78"/>
<reference evidence="3 4" key="1">
    <citation type="submission" date="2017-01" db="EMBL/GenBank/DDBJ databases">
        <authorList>
            <person name="Mah S.A."/>
            <person name="Swanson W.J."/>
            <person name="Moy G.W."/>
            <person name="Vacquier V.D."/>
        </authorList>
    </citation>
    <scope>NUCLEOTIDE SEQUENCE [LARGE SCALE GENOMIC DNA]</scope>
    <source>
        <strain evidence="3 4">NIO-1016</strain>
    </source>
</reference>
<organism evidence="3 4">
    <name type="scientific">Domibacillus enclensis</name>
    <dbReference type="NCBI Taxonomy" id="1017273"/>
    <lineage>
        <taxon>Bacteria</taxon>
        <taxon>Bacillati</taxon>
        <taxon>Bacillota</taxon>
        <taxon>Bacilli</taxon>
        <taxon>Bacillales</taxon>
        <taxon>Bacillaceae</taxon>
        <taxon>Domibacillus</taxon>
    </lineage>
</organism>
<dbReference type="GO" id="GO:0016301">
    <property type="term" value="F:kinase activity"/>
    <property type="evidence" value="ECO:0007669"/>
    <property type="project" value="UniProtKB-KW"/>
</dbReference>